<dbReference type="KEGG" id="ams:AMIS_19080"/>
<protein>
    <recommendedName>
        <fullName evidence="1">NAD(P)-binding domain-containing protein</fullName>
    </recommendedName>
</protein>
<proteinExistence type="predicted"/>
<evidence type="ECO:0000259" key="1">
    <source>
        <dbReference type="Pfam" id="PF13460"/>
    </source>
</evidence>
<dbReference type="SUPFAM" id="SSF51735">
    <property type="entry name" value="NAD(P)-binding Rossmann-fold domains"/>
    <property type="match status" value="1"/>
</dbReference>
<dbReference type="Proteomes" id="UP000007882">
    <property type="component" value="Chromosome"/>
</dbReference>
<dbReference type="RefSeq" id="WP_014442023.1">
    <property type="nucleotide sequence ID" value="NC_017093.1"/>
</dbReference>
<dbReference type="EMBL" id="AP012319">
    <property type="protein sequence ID" value="BAL87128.1"/>
    <property type="molecule type" value="Genomic_DNA"/>
</dbReference>
<feature type="domain" description="NAD(P)-binding" evidence="1">
    <location>
        <begin position="8"/>
        <end position="186"/>
    </location>
</feature>
<dbReference type="Gene3D" id="3.40.50.720">
    <property type="entry name" value="NAD(P)-binding Rossmann-like Domain"/>
    <property type="match status" value="1"/>
</dbReference>
<accession>I0H291</accession>
<sequence length="199" mass="20754">MSEIAIFGAGGRAGRALADEALRRGHRVTAVVRDPRRYAGPAPVAAGDVTDPGDVAAGHDVVISAVFDPSAEPRAFYTAAAWALLRIGARRLVVAGLASVLPTADGTLLMDTPGYPQEYREFCTAHAAGAEVLRGSGSDWLVVSPAGDFDHGGGRTGRYRVVPADAASRISYPDFAVAVLDEIEHPAHHRVHIGVEGPA</sequence>
<dbReference type="PANTHER" id="PTHR43355">
    <property type="entry name" value="FLAVIN REDUCTASE (NADPH)"/>
    <property type="match status" value="1"/>
</dbReference>
<dbReference type="InterPro" id="IPR051606">
    <property type="entry name" value="Polyketide_Oxido-like"/>
</dbReference>
<dbReference type="eggNOG" id="COG2910">
    <property type="taxonomic scope" value="Bacteria"/>
</dbReference>
<dbReference type="PATRIC" id="fig|512565.3.peg.1920"/>
<dbReference type="HOGENOM" id="CLU_025711_3_0_11"/>
<dbReference type="GO" id="GO:0016646">
    <property type="term" value="F:oxidoreductase activity, acting on the CH-NH group of donors, NAD or NADP as acceptor"/>
    <property type="evidence" value="ECO:0007669"/>
    <property type="project" value="TreeGrafter"/>
</dbReference>
<dbReference type="InterPro" id="IPR016040">
    <property type="entry name" value="NAD(P)-bd_dom"/>
</dbReference>
<reference evidence="2 3" key="1">
    <citation type="submission" date="2012-02" db="EMBL/GenBank/DDBJ databases">
        <title>Complete genome sequence of Actinoplanes missouriensis 431 (= NBRC 102363).</title>
        <authorList>
            <person name="Ohnishi Y."/>
            <person name="Ishikawa J."/>
            <person name="Sekine M."/>
            <person name="Hosoyama A."/>
            <person name="Harada T."/>
            <person name="Narita H."/>
            <person name="Hata T."/>
            <person name="Konno Y."/>
            <person name="Tutikane K."/>
            <person name="Fujita N."/>
            <person name="Horinouchi S."/>
            <person name="Hayakawa M."/>
        </authorList>
    </citation>
    <scope>NUCLEOTIDE SEQUENCE [LARGE SCALE GENOMIC DNA]</scope>
    <source>
        <strain evidence="3">ATCC 14538 / DSM 43046 / CBS 188.64 / JCM 3121 / NBRC 102363 / NCIMB 12654 / NRRL B-3342 / UNCC 431</strain>
    </source>
</reference>
<organism evidence="2 3">
    <name type="scientific">Actinoplanes missouriensis (strain ATCC 14538 / DSM 43046 / CBS 188.64 / JCM 3121 / NBRC 102363 / NCIMB 12654 / NRRL B-3342 / UNCC 431)</name>
    <dbReference type="NCBI Taxonomy" id="512565"/>
    <lineage>
        <taxon>Bacteria</taxon>
        <taxon>Bacillati</taxon>
        <taxon>Actinomycetota</taxon>
        <taxon>Actinomycetes</taxon>
        <taxon>Micromonosporales</taxon>
        <taxon>Micromonosporaceae</taxon>
        <taxon>Actinoplanes</taxon>
    </lineage>
</organism>
<dbReference type="InterPro" id="IPR036291">
    <property type="entry name" value="NAD(P)-bd_dom_sf"/>
</dbReference>
<dbReference type="STRING" id="512565.AMIS_19080"/>
<gene>
    <name evidence="2" type="ordered locus">AMIS_19080</name>
</gene>
<dbReference type="PANTHER" id="PTHR43355:SF2">
    <property type="entry name" value="FLAVIN REDUCTASE (NADPH)"/>
    <property type="match status" value="1"/>
</dbReference>
<keyword evidence="3" id="KW-1185">Reference proteome</keyword>
<evidence type="ECO:0000313" key="3">
    <source>
        <dbReference type="Proteomes" id="UP000007882"/>
    </source>
</evidence>
<evidence type="ECO:0000313" key="2">
    <source>
        <dbReference type="EMBL" id="BAL87128.1"/>
    </source>
</evidence>
<name>I0H291_ACTM4</name>
<dbReference type="AlphaFoldDB" id="I0H291"/>
<dbReference type="OrthoDB" id="3191258at2"/>
<dbReference type="Pfam" id="PF13460">
    <property type="entry name" value="NAD_binding_10"/>
    <property type="match status" value="1"/>
</dbReference>